<dbReference type="AlphaFoldDB" id="A0AAJ0AW09"/>
<dbReference type="GeneID" id="85458612"/>
<proteinExistence type="predicted"/>
<keyword evidence="1" id="KW-0732">Signal</keyword>
<feature type="signal peptide" evidence="1">
    <location>
        <begin position="1"/>
        <end position="18"/>
    </location>
</feature>
<reference evidence="2" key="1">
    <citation type="submission" date="2021-06" db="EMBL/GenBank/DDBJ databases">
        <title>Comparative genomics, transcriptomics and evolutionary studies reveal genomic signatures of adaptation to plant cell wall in hemibiotrophic fungi.</title>
        <authorList>
            <consortium name="DOE Joint Genome Institute"/>
            <person name="Baroncelli R."/>
            <person name="Diaz J.F."/>
            <person name="Benocci T."/>
            <person name="Peng M."/>
            <person name="Battaglia E."/>
            <person name="Haridas S."/>
            <person name="Andreopoulos W."/>
            <person name="Labutti K."/>
            <person name="Pangilinan J."/>
            <person name="Floch G.L."/>
            <person name="Makela M.R."/>
            <person name="Henrissat B."/>
            <person name="Grigoriev I.V."/>
            <person name="Crouch J.A."/>
            <person name="De Vries R.P."/>
            <person name="Sukno S.A."/>
            <person name="Thon M.R."/>
        </authorList>
    </citation>
    <scope>NUCLEOTIDE SEQUENCE</scope>
    <source>
        <strain evidence="2">CBS 193.32</strain>
    </source>
</reference>
<name>A0AAJ0AW09_9PEZI</name>
<keyword evidence="3" id="KW-1185">Reference proteome</keyword>
<evidence type="ECO:0000313" key="2">
    <source>
        <dbReference type="EMBL" id="KAK1689885.1"/>
    </source>
</evidence>
<dbReference type="Proteomes" id="UP001224890">
    <property type="component" value="Unassembled WGS sequence"/>
</dbReference>
<evidence type="ECO:0000256" key="1">
    <source>
        <dbReference type="SAM" id="SignalP"/>
    </source>
</evidence>
<protein>
    <recommendedName>
        <fullName evidence="4">Secreted protein</fullName>
    </recommendedName>
</protein>
<dbReference type="EMBL" id="JAHMHR010000007">
    <property type="protein sequence ID" value="KAK1689885.1"/>
    <property type="molecule type" value="Genomic_DNA"/>
</dbReference>
<evidence type="ECO:0000313" key="3">
    <source>
        <dbReference type="Proteomes" id="UP001224890"/>
    </source>
</evidence>
<feature type="chain" id="PRO_5042516806" description="Secreted protein" evidence="1">
    <location>
        <begin position="19"/>
        <end position="72"/>
    </location>
</feature>
<accession>A0AAJ0AW09</accession>
<dbReference type="RefSeq" id="XP_060433580.1">
    <property type="nucleotide sequence ID" value="XM_060574086.1"/>
</dbReference>
<organism evidence="2 3">
    <name type="scientific">Colletotrichum godetiae</name>
    <dbReference type="NCBI Taxonomy" id="1209918"/>
    <lineage>
        <taxon>Eukaryota</taxon>
        <taxon>Fungi</taxon>
        <taxon>Dikarya</taxon>
        <taxon>Ascomycota</taxon>
        <taxon>Pezizomycotina</taxon>
        <taxon>Sordariomycetes</taxon>
        <taxon>Hypocreomycetidae</taxon>
        <taxon>Glomerellales</taxon>
        <taxon>Glomerellaceae</taxon>
        <taxon>Colletotrichum</taxon>
        <taxon>Colletotrichum acutatum species complex</taxon>
    </lineage>
</organism>
<comment type="caution">
    <text evidence="2">The sequence shown here is derived from an EMBL/GenBank/DDBJ whole genome shotgun (WGS) entry which is preliminary data.</text>
</comment>
<sequence length="72" mass="8507">MFLLVSLFWRFDLAMLIADGKHWCWCFEVFATSRTSHHACLSQRIARATMFRTQKNLLMSKPDSRPIRNETS</sequence>
<gene>
    <name evidence="2" type="ORF">BDP55DRAFT_651897</name>
</gene>
<evidence type="ECO:0008006" key="4">
    <source>
        <dbReference type="Google" id="ProtNLM"/>
    </source>
</evidence>